<dbReference type="CDD" id="cd00293">
    <property type="entry name" value="USP-like"/>
    <property type="match status" value="1"/>
</dbReference>
<evidence type="ECO:0000256" key="1">
    <source>
        <dbReference type="ARBA" id="ARBA00008791"/>
    </source>
</evidence>
<dbReference type="Proteomes" id="UP000288587">
    <property type="component" value="Unassembled WGS sequence"/>
</dbReference>
<dbReference type="PRINTS" id="PR01438">
    <property type="entry name" value="UNVRSLSTRESS"/>
</dbReference>
<accession>A0A437LHH3</accession>
<keyword evidence="2" id="KW-0547">Nucleotide-binding</keyword>
<evidence type="ECO:0000313" key="5">
    <source>
        <dbReference type="EMBL" id="RVT84838.1"/>
    </source>
</evidence>
<evidence type="ECO:0000256" key="2">
    <source>
        <dbReference type="ARBA" id="ARBA00022741"/>
    </source>
</evidence>
<dbReference type="Gene3D" id="3.40.50.620">
    <property type="entry name" value="HUPs"/>
    <property type="match status" value="1"/>
</dbReference>
<dbReference type="OrthoDB" id="9792500at2"/>
<feature type="domain" description="UspA" evidence="4">
    <location>
        <begin position="2"/>
        <end position="140"/>
    </location>
</feature>
<keyword evidence="3" id="KW-0067">ATP-binding</keyword>
<dbReference type="InterPro" id="IPR006015">
    <property type="entry name" value="Universal_stress_UspA"/>
</dbReference>
<dbReference type="RefSeq" id="WP_127683240.1">
    <property type="nucleotide sequence ID" value="NZ_SACM01000003.1"/>
</dbReference>
<comment type="similarity">
    <text evidence="1">Belongs to the universal stress protein A family.</text>
</comment>
<evidence type="ECO:0000313" key="6">
    <source>
        <dbReference type="Proteomes" id="UP000288587"/>
    </source>
</evidence>
<dbReference type="Pfam" id="PF00582">
    <property type="entry name" value="Usp"/>
    <property type="match status" value="1"/>
</dbReference>
<reference evidence="5 6" key="1">
    <citation type="submission" date="2019-01" db="EMBL/GenBank/DDBJ databases">
        <authorList>
            <person name="Chen W.-M."/>
        </authorList>
    </citation>
    <scope>NUCLEOTIDE SEQUENCE [LARGE SCALE GENOMIC DNA]</scope>
    <source>
        <strain evidence="5 6">CCP-18</strain>
    </source>
</reference>
<evidence type="ECO:0000256" key="3">
    <source>
        <dbReference type="ARBA" id="ARBA00022840"/>
    </source>
</evidence>
<organism evidence="5 6">
    <name type="scientific">Inhella crocodyli</name>
    <dbReference type="NCBI Taxonomy" id="2499851"/>
    <lineage>
        <taxon>Bacteria</taxon>
        <taxon>Pseudomonadati</taxon>
        <taxon>Pseudomonadota</taxon>
        <taxon>Betaproteobacteria</taxon>
        <taxon>Burkholderiales</taxon>
        <taxon>Sphaerotilaceae</taxon>
        <taxon>Inhella</taxon>
    </lineage>
</organism>
<dbReference type="EMBL" id="SACM01000003">
    <property type="protein sequence ID" value="RVT84838.1"/>
    <property type="molecule type" value="Genomic_DNA"/>
</dbReference>
<dbReference type="PANTHER" id="PTHR46268">
    <property type="entry name" value="STRESS RESPONSE PROTEIN NHAX"/>
    <property type="match status" value="1"/>
</dbReference>
<dbReference type="AlphaFoldDB" id="A0A437LHH3"/>
<dbReference type="InterPro" id="IPR014729">
    <property type="entry name" value="Rossmann-like_a/b/a_fold"/>
</dbReference>
<comment type="caution">
    <text evidence="5">The sequence shown here is derived from an EMBL/GenBank/DDBJ whole genome shotgun (WGS) entry which is preliminary data.</text>
</comment>
<gene>
    <name evidence="5" type="ORF">EOD73_11965</name>
</gene>
<name>A0A437LHH3_9BURK</name>
<proteinExistence type="inferred from homology"/>
<dbReference type="SUPFAM" id="SSF52402">
    <property type="entry name" value="Adenine nucleotide alpha hydrolases-like"/>
    <property type="match status" value="1"/>
</dbReference>
<dbReference type="InterPro" id="IPR006016">
    <property type="entry name" value="UspA"/>
</dbReference>
<keyword evidence="6" id="KW-1185">Reference proteome</keyword>
<evidence type="ECO:0000259" key="4">
    <source>
        <dbReference type="Pfam" id="PF00582"/>
    </source>
</evidence>
<sequence length="140" mass="15014">MKILVAVDGSASTKRALAYLAAHDEWLGSHHRYSLLHVVPAVPPRAAAVIDKATLAGYYADESEKVFKPLRTFFVKQGLDAEYLSKVGHAAEVIKAVATKTKPDLIMMGTHGHSALGNLVLGSVSTKVLAQTDVPVLLIR</sequence>
<dbReference type="PANTHER" id="PTHR46268:SF27">
    <property type="entry name" value="UNIVERSAL STRESS PROTEIN RV2623"/>
    <property type="match status" value="1"/>
</dbReference>
<protein>
    <submittedName>
        <fullName evidence="5">Universal stress protein</fullName>
    </submittedName>
</protein>
<dbReference type="GO" id="GO:0005524">
    <property type="term" value="F:ATP binding"/>
    <property type="evidence" value="ECO:0007669"/>
    <property type="project" value="UniProtKB-KW"/>
</dbReference>